<feature type="region of interest" description="Disordered" evidence="4">
    <location>
        <begin position="229"/>
        <end position="253"/>
    </location>
</feature>
<feature type="compositionally biased region" description="Low complexity" evidence="4">
    <location>
        <begin position="268"/>
        <end position="278"/>
    </location>
</feature>
<comment type="pathway">
    <text evidence="1">Protein modification; protein sumoylation.</text>
</comment>
<evidence type="ECO:0000256" key="2">
    <source>
        <dbReference type="ARBA" id="ARBA00005383"/>
    </source>
</evidence>
<protein>
    <recommendedName>
        <fullName evidence="5">PINIT domain-containing protein</fullName>
    </recommendedName>
</protein>
<accession>A0A9P8MD61</accession>
<dbReference type="SUPFAM" id="SSF111126">
    <property type="entry name" value="Ligand-binding domain in the NO signalling and Golgi transport"/>
    <property type="match status" value="1"/>
</dbReference>
<dbReference type="InterPro" id="IPR024096">
    <property type="entry name" value="NO_sig/Golgi_transp_ligand-bd"/>
</dbReference>
<keyword evidence="7" id="KW-1185">Reference proteome</keyword>
<comment type="similarity">
    <text evidence="2">Belongs to the PIAS family.</text>
</comment>
<evidence type="ECO:0000256" key="1">
    <source>
        <dbReference type="ARBA" id="ARBA00004718"/>
    </source>
</evidence>
<dbReference type="InterPro" id="IPR037992">
    <property type="entry name" value="TRAPPC6/Trs33"/>
</dbReference>
<proteinExistence type="inferred from homology"/>
<name>A0A9P8MD61_9HYPO</name>
<dbReference type="Pfam" id="PF04051">
    <property type="entry name" value="TRAPP"/>
    <property type="match status" value="1"/>
</dbReference>
<feature type="domain" description="PINIT" evidence="5">
    <location>
        <begin position="39"/>
        <end position="210"/>
    </location>
</feature>
<dbReference type="InterPro" id="IPR007194">
    <property type="entry name" value="TRAPP_component"/>
</dbReference>
<dbReference type="AlphaFoldDB" id="A0A9P8MD61"/>
<reference evidence="6 7" key="1">
    <citation type="submission" date="2020-07" db="EMBL/GenBank/DDBJ databases">
        <title>Metarhizium humberi genome.</title>
        <authorList>
            <person name="Lysoe E."/>
        </authorList>
    </citation>
    <scope>NUCLEOTIDE SEQUENCE [LARGE SCALE GENOMIC DNA]</scope>
    <source>
        <strain evidence="6 7">ESALQ1638</strain>
    </source>
</reference>
<dbReference type="PROSITE" id="PS51466">
    <property type="entry name" value="PINIT"/>
    <property type="match status" value="1"/>
</dbReference>
<dbReference type="InterPro" id="IPR038654">
    <property type="entry name" value="PINIT_sf"/>
</dbReference>
<dbReference type="GO" id="GO:0005801">
    <property type="term" value="C:cis-Golgi network"/>
    <property type="evidence" value="ECO:0007669"/>
    <property type="project" value="TreeGrafter"/>
</dbReference>
<feature type="compositionally biased region" description="Polar residues" evidence="4">
    <location>
        <begin position="326"/>
        <end position="340"/>
    </location>
</feature>
<dbReference type="GO" id="GO:0006888">
    <property type="term" value="P:endoplasmic reticulum to Golgi vesicle-mediated transport"/>
    <property type="evidence" value="ECO:0007669"/>
    <property type="project" value="TreeGrafter"/>
</dbReference>
<comment type="similarity">
    <text evidence="3">Belongs to the TRAPP small subunits family. BET3 subfamily.</text>
</comment>
<dbReference type="PANTHER" id="PTHR12817:SF0">
    <property type="entry name" value="GEO08327P1"/>
    <property type="match status" value="1"/>
</dbReference>
<evidence type="ECO:0000256" key="3">
    <source>
        <dbReference type="ARBA" id="ARBA00006218"/>
    </source>
</evidence>
<feature type="region of interest" description="Disordered" evidence="4">
    <location>
        <begin position="24"/>
        <end position="51"/>
    </location>
</feature>
<evidence type="ECO:0000313" key="7">
    <source>
        <dbReference type="Proteomes" id="UP000764110"/>
    </source>
</evidence>
<feature type="region of interest" description="Disordered" evidence="4">
    <location>
        <begin position="266"/>
        <end position="340"/>
    </location>
</feature>
<dbReference type="Gene3D" id="2.60.120.780">
    <property type="entry name" value="PINIT domain"/>
    <property type="match status" value="1"/>
</dbReference>
<feature type="compositionally biased region" description="Low complexity" evidence="4">
    <location>
        <begin position="490"/>
        <end position="508"/>
    </location>
</feature>
<gene>
    <name evidence="6" type="ORF">MHUMG1_04383</name>
</gene>
<dbReference type="PANTHER" id="PTHR12817">
    <property type="entry name" value="TRAFFICKING PROTEIN PARTICLE COMPLEX SUBUNIT 6B"/>
    <property type="match status" value="1"/>
</dbReference>
<evidence type="ECO:0000313" key="6">
    <source>
        <dbReference type="EMBL" id="KAH0598011.1"/>
    </source>
</evidence>
<dbReference type="GO" id="GO:0030008">
    <property type="term" value="C:TRAPP complex"/>
    <property type="evidence" value="ECO:0007669"/>
    <property type="project" value="TreeGrafter"/>
</dbReference>
<dbReference type="GO" id="GO:0005802">
    <property type="term" value="C:trans-Golgi network"/>
    <property type="evidence" value="ECO:0007669"/>
    <property type="project" value="TreeGrafter"/>
</dbReference>
<dbReference type="EMBL" id="JACEFI010000006">
    <property type="protein sequence ID" value="KAH0598011.1"/>
    <property type="molecule type" value="Genomic_DNA"/>
</dbReference>
<dbReference type="Pfam" id="PF14324">
    <property type="entry name" value="PINIT"/>
    <property type="match status" value="1"/>
</dbReference>
<evidence type="ECO:0000259" key="5">
    <source>
        <dbReference type="PROSITE" id="PS51466"/>
    </source>
</evidence>
<organism evidence="6 7">
    <name type="scientific">Metarhizium humberi</name>
    <dbReference type="NCBI Taxonomy" id="2596975"/>
    <lineage>
        <taxon>Eukaryota</taxon>
        <taxon>Fungi</taxon>
        <taxon>Dikarya</taxon>
        <taxon>Ascomycota</taxon>
        <taxon>Pezizomycotina</taxon>
        <taxon>Sordariomycetes</taxon>
        <taxon>Hypocreomycetidae</taxon>
        <taxon>Hypocreales</taxon>
        <taxon>Clavicipitaceae</taxon>
        <taxon>Metarhizium</taxon>
    </lineage>
</organism>
<dbReference type="Gene3D" id="3.30.1380.20">
    <property type="entry name" value="Trafficking protein particle complex subunit 3"/>
    <property type="match status" value="2"/>
</dbReference>
<dbReference type="InterPro" id="IPR023321">
    <property type="entry name" value="PINIT"/>
</dbReference>
<sequence>MTTAAGLPTTQFAPPMTSYNQAASPYQQRGLHGSTSAVNGRTSNNPFTSSSGNIIFHPSPFYSIETAVSNLRTCETMAQHRNSINIPIKASDHPALQQCLTDESYRVMIFCAGDIYGVQNVAFPHQSELKVNNQEIKANLRGLKNKPGSTRPVDITAALRLKLPLYINNVEFTYALTNKLQEQGPQWLCPICNKSAPFEQLAVDEYVRDILANTPKDLETVTIEPNGHWLTKTSRDENPKSSNDPAFDDDDELEISEINIVGRRLETPKTITPITGTPASGGRDSSASVPRSVPPNSAKRPATAVIDLTLSSDDEEPLEKPRKRQNTAANGFQNSSSIGFLSESPVKQDNLTEARFFGSRLVFRATTNHSNAQGPSAPIQQHVYPSLCCPYTPDREIIALAASTTSISSCHRFVQKQQEHLIAAVAMSLDPVMPPFNSSDPSANFLSSSCLDFLLIELVPLAYRVTNERDSTQDPSELAGAQTAEAASTSHRGASLGSGGAHHVSSSGTRKLDDEEELDAVHFRLESLGYRVGQGLVERFSRDRPRFNDTLDVIKFLCKDLWSLVFGKNIDNLKTNHRFLWFPCGIVRGALAALGLSATVQAEINELPGAVFQIKTLNSKP</sequence>
<dbReference type="Proteomes" id="UP000764110">
    <property type="component" value="Unassembled WGS sequence"/>
</dbReference>
<dbReference type="CDD" id="cd14944">
    <property type="entry name" value="TRAPPC6A_Trs33"/>
    <property type="match status" value="1"/>
</dbReference>
<evidence type="ECO:0000256" key="4">
    <source>
        <dbReference type="SAM" id="MobiDB-lite"/>
    </source>
</evidence>
<feature type="region of interest" description="Disordered" evidence="4">
    <location>
        <begin position="469"/>
        <end position="513"/>
    </location>
</feature>
<comment type="caution">
    <text evidence="6">The sequence shown here is derived from an EMBL/GenBank/DDBJ whole genome shotgun (WGS) entry which is preliminary data.</text>
</comment>